<dbReference type="STRING" id="1203554.HMPREF1476_00908"/>
<dbReference type="RefSeq" id="WP_016474229.1">
    <property type="nucleotide sequence ID" value="NZ_KE150480.1"/>
</dbReference>
<evidence type="ECO:0000313" key="3">
    <source>
        <dbReference type="EMBL" id="EPE00179.1"/>
    </source>
</evidence>
<dbReference type="InterPro" id="IPR011642">
    <property type="entry name" value="Gate_dom"/>
</dbReference>
<sequence length="243" mass="25440">MSDTPKKPAADQSAEAELSKAPGIGGYISFIVAILFFSGLLITDKWWGIFDYTILNGSFGNVVANVTDKGGELSTTFSNFRGKGGSGAIDGFVFALTLVPSIMLATAMIAVFEYYGAIRAATRVLNPILRPLMGLPGSTSLAIVASLQSTDAGAALTRALKDRGELTEDEVSIFATFQMTADAALGNFLATGVVFFTLKNAAGDLVVPTTIGVCLGIILLGKVFAANVMRLLCLRRRKPSAAA</sequence>
<name>S3BFS6_9BURK</name>
<evidence type="ECO:0000259" key="2">
    <source>
        <dbReference type="Pfam" id="PF07670"/>
    </source>
</evidence>
<gene>
    <name evidence="3" type="ORF">HMPREF1476_00908</name>
</gene>
<keyword evidence="1" id="KW-0812">Transmembrane</keyword>
<proteinExistence type="predicted"/>
<dbReference type="Proteomes" id="UP000014400">
    <property type="component" value="Unassembled WGS sequence"/>
</dbReference>
<comment type="caution">
    <text evidence="3">The sequence shown here is derived from an EMBL/GenBank/DDBJ whole genome shotgun (WGS) entry which is preliminary data.</text>
</comment>
<keyword evidence="1" id="KW-0472">Membrane</keyword>
<evidence type="ECO:0000313" key="4">
    <source>
        <dbReference type="Proteomes" id="UP000014400"/>
    </source>
</evidence>
<dbReference type="EMBL" id="ATCF01000012">
    <property type="protein sequence ID" value="EPE00179.1"/>
    <property type="molecule type" value="Genomic_DNA"/>
</dbReference>
<organism evidence="3 4">
    <name type="scientific">Sutterella wadsworthensis HGA0223</name>
    <dbReference type="NCBI Taxonomy" id="1203554"/>
    <lineage>
        <taxon>Bacteria</taxon>
        <taxon>Pseudomonadati</taxon>
        <taxon>Pseudomonadota</taxon>
        <taxon>Betaproteobacteria</taxon>
        <taxon>Burkholderiales</taxon>
        <taxon>Sutterellaceae</taxon>
        <taxon>Sutterella</taxon>
    </lineage>
</organism>
<evidence type="ECO:0000256" key="1">
    <source>
        <dbReference type="SAM" id="Phobius"/>
    </source>
</evidence>
<dbReference type="AlphaFoldDB" id="S3BFS6"/>
<dbReference type="GeneID" id="64061270"/>
<keyword evidence="1" id="KW-1133">Transmembrane helix</keyword>
<reference evidence="3 4" key="1">
    <citation type="submission" date="2013-04" db="EMBL/GenBank/DDBJ databases">
        <title>The Genome Sequence of Sutterella wadsworthensis HGA0223.</title>
        <authorList>
            <consortium name="The Broad Institute Genomics Platform"/>
            <person name="Earl A."/>
            <person name="Ward D."/>
            <person name="Feldgarden M."/>
            <person name="Gevers D."/>
            <person name="Schmidt T.M."/>
            <person name="Dover J."/>
            <person name="Dai D."/>
            <person name="Walker B."/>
            <person name="Young S."/>
            <person name="Zeng Q."/>
            <person name="Gargeya S."/>
            <person name="Fitzgerald M."/>
            <person name="Haas B."/>
            <person name="Abouelleil A."/>
            <person name="Allen A.W."/>
            <person name="Alvarado L."/>
            <person name="Arachchi H.M."/>
            <person name="Berlin A.M."/>
            <person name="Chapman S.B."/>
            <person name="Gainer-Dewar J."/>
            <person name="Goldberg J."/>
            <person name="Griggs A."/>
            <person name="Gujja S."/>
            <person name="Hansen M."/>
            <person name="Howarth C."/>
            <person name="Imamovic A."/>
            <person name="Ireland A."/>
            <person name="Larimer J."/>
            <person name="McCowan C."/>
            <person name="Murphy C."/>
            <person name="Pearson M."/>
            <person name="Poon T.W."/>
            <person name="Priest M."/>
            <person name="Roberts A."/>
            <person name="Saif S."/>
            <person name="Shea T."/>
            <person name="Sisk P."/>
            <person name="Sykes S."/>
            <person name="Wortman J."/>
            <person name="Nusbaum C."/>
            <person name="Birren B."/>
        </authorList>
    </citation>
    <scope>NUCLEOTIDE SEQUENCE [LARGE SCALE GENOMIC DNA]</scope>
    <source>
        <strain evidence="3 4">HGA0223</strain>
    </source>
</reference>
<protein>
    <recommendedName>
        <fullName evidence="2">Nucleoside transporter/FeoB GTPase Gate domain-containing protein</fullName>
    </recommendedName>
</protein>
<dbReference type="Pfam" id="PF07670">
    <property type="entry name" value="Gate"/>
    <property type="match status" value="1"/>
</dbReference>
<accession>S3BFS6</accession>
<dbReference type="PATRIC" id="fig|1203554.3.peg.928"/>
<dbReference type="eggNOG" id="COG3366">
    <property type="taxonomic scope" value="Bacteria"/>
</dbReference>
<feature type="transmembrane region" description="Helical" evidence="1">
    <location>
        <begin position="21"/>
        <end position="42"/>
    </location>
</feature>
<feature type="transmembrane region" description="Helical" evidence="1">
    <location>
        <begin position="205"/>
        <end position="228"/>
    </location>
</feature>
<feature type="transmembrane region" description="Helical" evidence="1">
    <location>
        <begin position="92"/>
        <end position="116"/>
    </location>
</feature>
<feature type="domain" description="Nucleoside transporter/FeoB GTPase Gate" evidence="2">
    <location>
        <begin position="96"/>
        <end position="191"/>
    </location>
</feature>
<keyword evidence="4" id="KW-1185">Reference proteome</keyword>
<dbReference type="HOGENOM" id="CLU_081837_0_0_4"/>